<sequence>MRKIRKIAAVIATALILAVASGWWLASSRLPEIDGAIQAPLKSEVVIRRDRYGVPHIEARTAEDAYFALGFTVAQDRLFQMELQRRLAQGELAEILGPSLVKIDRQFRTFGYKRIAEKQLLAEEQSPASQRAIALLDAYLAGVNHFIATQKLPVEYTLIGANARPFTRIDVMSMMAYMSFSFAHGHTTDSLFSLLKAKYPDRNLRELFPGYTGERPVTIIENQATYNPGGKARPESPVFASPLTSELSIPDSLSLASIFFSEDSLDALIPSFHGSNSWVIAPSRSASGAALLANDPHISLSNPAVWYEAHIKYDGFENYGYYIPIFPFPLLGHNRERAWGLTMFENDDIDLYRETFHADDPSLVMYRGQYVPVTTINEKIRVKGAADEELTIRITAHGPIISDYLKGYEGPPLAMWWIIDQQPNPIIRFTHAMLHARSMQEFESSLALLAAPGLNISYADNAGNIAWWAVGRLPIRPPHIHSREVLDGASGRDEITAFLPFALNPKLINPPSGIIVTANNKSTSAPVGPIRDLEGYWAPTDRAARLTELLSAREKWDLESLKAVQTDVHAQAGAAFQEQIKALIDRATLDEKQSRALDELLNWDRNARIDSIGATIYHVTLYHILKGLVMDELGPERFEVYADSMDYWSFLKNVISNDGSAYWDDVTTEKKETRKEIVQTAFIAAVDELTDRMGGIDSWRWGELHQIVYKHPLGSKKPLNLIFNIGPHPAPAEAHFVNRMKSSFGKHDYVVSSTPSTRRLIDFSNPEEAVSILPSGNSGNFMSPYFDDQVQDFLRGDYRPMILNVEKAKEEMRHTLTLRP</sequence>
<reference evidence="6 7" key="1">
    <citation type="submission" date="2019-10" db="EMBL/GenBank/DDBJ databases">
        <title>Extracellular Electron Transfer in a Candidatus Methanoperedens spp. Enrichment Culture.</title>
        <authorList>
            <person name="Berger S."/>
            <person name="Rangel Shaw D."/>
            <person name="Berben T."/>
            <person name="In 'T Zandt M."/>
            <person name="Frank J."/>
            <person name="Reimann J."/>
            <person name="Jetten M.S.M."/>
            <person name="Welte C.U."/>
        </authorList>
    </citation>
    <scope>NUCLEOTIDE SEQUENCE [LARGE SCALE GENOMIC DNA]</scope>
    <source>
        <strain evidence="6">SB12</strain>
    </source>
</reference>
<dbReference type="InterPro" id="IPR023343">
    <property type="entry name" value="Penicillin_amidase_dom1"/>
</dbReference>
<dbReference type="InterPro" id="IPR002692">
    <property type="entry name" value="S45"/>
</dbReference>
<evidence type="ECO:0000313" key="6">
    <source>
        <dbReference type="EMBL" id="KAB2932910.1"/>
    </source>
</evidence>
<dbReference type="Proteomes" id="UP000460298">
    <property type="component" value="Unassembled WGS sequence"/>
</dbReference>
<dbReference type="GO" id="GO:0016811">
    <property type="term" value="F:hydrolase activity, acting on carbon-nitrogen (but not peptide) bonds, in linear amides"/>
    <property type="evidence" value="ECO:0007669"/>
    <property type="project" value="InterPro"/>
</dbReference>
<comment type="caution">
    <text evidence="6">The sequence shown here is derived from an EMBL/GenBank/DDBJ whole genome shotgun (WGS) entry which is preliminary data.</text>
</comment>
<dbReference type="GO" id="GO:0017000">
    <property type="term" value="P:antibiotic biosynthetic process"/>
    <property type="evidence" value="ECO:0007669"/>
    <property type="project" value="InterPro"/>
</dbReference>
<keyword evidence="5" id="KW-0106">Calcium</keyword>
<feature type="binding site" evidence="5">
    <location>
        <position position="347"/>
    </location>
    <ligand>
        <name>Ca(2+)</name>
        <dbReference type="ChEBI" id="CHEBI:29108"/>
    </ligand>
</feature>
<name>A0A833LYN1_9LEPT</name>
<feature type="binding site" evidence="5">
    <location>
        <position position="532"/>
    </location>
    <ligand>
        <name>Ca(2+)</name>
        <dbReference type="ChEBI" id="CHEBI:29108"/>
    </ligand>
</feature>
<dbReference type="Gene3D" id="1.10.439.10">
    <property type="entry name" value="Penicillin Amidohydrolase, domain 1"/>
    <property type="match status" value="1"/>
</dbReference>
<dbReference type="Gene3D" id="1.10.1400.10">
    <property type="match status" value="1"/>
</dbReference>
<dbReference type="InterPro" id="IPR029055">
    <property type="entry name" value="Ntn_hydrolases_N"/>
</dbReference>
<feature type="active site" description="Nucleophile" evidence="4">
    <location>
        <position position="275"/>
    </location>
</feature>
<proteinExistence type="inferred from homology"/>
<accession>A0A833LYN1</accession>
<dbReference type="InterPro" id="IPR043147">
    <property type="entry name" value="Penicillin_amidase_A-knob"/>
</dbReference>
<dbReference type="Gene3D" id="3.60.20.10">
    <property type="entry name" value="Glutamine Phosphoribosylpyrophosphate, subunit 1, domain 1"/>
    <property type="match status" value="1"/>
</dbReference>
<keyword evidence="5" id="KW-0479">Metal-binding</keyword>
<organism evidence="6 7">
    <name type="scientific">Leptonema illini</name>
    <dbReference type="NCBI Taxonomy" id="183"/>
    <lineage>
        <taxon>Bacteria</taxon>
        <taxon>Pseudomonadati</taxon>
        <taxon>Spirochaetota</taxon>
        <taxon>Spirochaetia</taxon>
        <taxon>Leptospirales</taxon>
        <taxon>Leptospiraceae</taxon>
        <taxon>Leptonema</taxon>
    </lineage>
</organism>
<feature type="binding site" evidence="5">
    <location>
        <position position="350"/>
    </location>
    <ligand>
        <name>Ca(2+)</name>
        <dbReference type="ChEBI" id="CHEBI:29108"/>
    </ligand>
</feature>
<dbReference type="InterPro" id="IPR014395">
    <property type="entry name" value="Pen/GL7ACA/AHL_acylase"/>
</dbReference>
<dbReference type="PIRSF" id="PIRSF001227">
    <property type="entry name" value="Pen_acylase"/>
    <property type="match status" value="1"/>
</dbReference>
<dbReference type="GO" id="GO:0046872">
    <property type="term" value="F:metal ion binding"/>
    <property type="evidence" value="ECO:0007669"/>
    <property type="project" value="UniProtKB-KW"/>
</dbReference>
<evidence type="ECO:0000256" key="2">
    <source>
        <dbReference type="ARBA" id="ARBA00022801"/>
    </source>
</evidence>
<evidence type="ECO:0000256" key="4">
    <source>
        <dbReference type="PIRSR" id="PIRSR001227-1"/>
    </source>
</evidence>
<dbReference type="EMBL" id="WBUI01000007">
    <property type="protein sequence ID" value="KAB2932910.1"/>
    <property type="molecule type" value="Genomic_DNA"/>
</dbReference>
<comment type="cofactor">
    <cofactor evidence="5">
        <name>Ca(2+)</name>
        <dbReference type="ChEBI" id="CHEBI:29108"/>
    </cofactor>
    <text evidence="5">Binds 1 Ca(2+) ion per dimer.</text>
</comment>
<dbReference type="SUPFAM" id="SSF56235">
    <property type="entry name" value="N-terminal nucleophile aminohydrolases (Ntn hydrolases)"/>
    <property type="match status" value="1"/>
</dbReference>
<gene>
    <name evidence="6" type="ORF">F9K24_08575</name>
</gene>
<protein>
    <submittedName>
        <fullName evidence="6">Penicillin acylase family protein</fullName>
    </submittedName>
</protein>
<dbReference type="CDD" id="cd03747">
    <property type="entry name" value="Ntn_PGA_like"/>
    <property type="match status" value="1"/>
</dbReference>
<dbReference type="InterPro" id="IPR043146">
    <property type="entry name" value="Penicillin_amidase_N_B-knob"/>
</dbReference>
<dbReference type="PANTHER" id="PTHR34218:SF5">
    <property type="entry name" value="PENICILLIN ACYLASE FAMILY PROTEIN"/>
    <property type="match status" value="1"/>
</dbReference>
<comment type="similarity">
    <text evidence="1">Belongs to the peptidase S45 family.</text>
</comment>
<dbReference type="Pfam" id="PF01804">
    <property type="entry name" value="Penicil_amidase"/>
    <property type="match status" value="1"/>
</dbReference>
<dbReference type="Gene3D" id="2.30.120.10">
    <property type="match status" value="1"/>
</dbReference>
<evidence type="ECO:0000256" key="1">
    <source>
        <dbReference type="ARBA" id="ARBA00006586"/>
    </source>
</evidence>
<dbReference type="AlphaFoldDB" id="A0A833LYN1"/>
<evidence type="ECO:0000313" key="7">
    <source>
        <dbReference type="Proteomes" id="UP000460298"/>
    </source>
</evidence>
<evidence type="ECO:0000256" key="5">
    <source>
        <dbReference type="PIRSR" id="PIRSR001227-2"/>
    </source>
</evidence>
<keyword evidence="3" id="KW-0865">Zymogen</keyword>
<evidence type="ECO:0000256" key="3">
    <source>
        <dbReference type="ARBA" id="ARBA00023145"/>
    </source>
</evidence>
<dbReference type="PANTHER" id="PTHR34218">
    <property type="entry name" value="PEPTIDASE S45 PENICILLIN AMIDASE"/>
    <property type="match status" value="1"/>
</dbReference>
<keyword evidence="2" id="KW-0378">Hydrolase</keyword>